<evidence type="ECO:0000313" key="2">
    <source>
        <dbReference type="EMBL" id="SER07820.1"/>
    </source>
</evidence>
<dbReference type="STRING" id="478744.SAMN05444359_12356"/>
<organism evidence="2 3">
    <name type="scientific">Neolewinella agarilytica</name>
    <dbReference type="NCBI Taxonomy" id="478744"/>
    <lineage>
        <taxon>Bacteria</taxon>
        <taxon>Pseudomonadati</taxon>
        <taxon>Bacteroidota</taxon>
        <taxon>Saprospiria</taxon>
        <taxon>Saprospirales</taxon>
        <taxon>Lewinellaceae</taxon>
        <taxon>Neolewinella</taxon>
    </lineage>
</organism>
<evidence type="ECO:0000256" key="1">
    <source>
        <dbReference type="SAM" id="Phobius"/>
    </source>
</evidence>
<accession>A0A1H9L8Z0</accession>
<reference evidence="3" key="1">
    <citation type="submission" date="2016-10" db="EMBL/GenBank/DDBJ databases">
        <authorList>
            <person name="Varghese N."/>
            <person name="Submissions S."/>
        </authorList>
    </citation>
    <scope>NUCLEOTIDE SEQUENCE [LARGE SCALE GENOMIC DNA]</scope>
    <source>
        <strain evidence="3">DSM 24740</strain>
    </source>
</reference>
<dbReference type="EMBL" id="FOFB01000023">
    <property type="protein sequence ID" value="SER07820.1"/>
    <property type="molecule type" value="Genomic_DNA"/>
</dbReference>
<dbReference type="InParanoid" id="A0A1H9L8Z0"/>
<dbReference type="RefSeq" id="WP_139211942.1">
    <property type="nucleotide sequence ID" value="NZ_FOFB01000023.1"/>
</dbReference>
<evidence type="ECO:0000313" key="3">
    <source>
        <dbReference type="Proteomes" id="UP000199021"/>
    </source>
</evidence>
<feature type="transmembrane region" description="Helical" evidence="1">
    <location>
        <begin position="16"/>
        <end position="37"/>
    </location>
</feature>
<keyword evidence="1" id="KW-0812">Transmembrane</keyword>
<protein>
    <submittedName>
        <fullName evidence="2">Uncharacterized protein</fullName>
    </submittedName>
</protein>
<gene>
    <name evidence="2" type="ORF">SAMN05444359_12356</name>
</gene>
<dbReference type="OrthoDB" id="1494238at2"/>
<keyword evidence="1" id="KW-0472">Membrane</keyword>
<dbReference type="Pfam" id="PF19578">
    <property type="entry name" value="DUF6090"/>
    <property type="match status" value="1"/>
</dbReference>
<keyword evidence="3" id="KW-1185">Reference proteome</keyword>
<sequence length="236" mass="27488">MIANKITPPASSRLGWILRALLEIVIIVFGILLSLWISNGFQNTQDRQRAERYMVRLDNNLKKDEVQLTFELARREEQLGQAKKMLAAVSTPWSSDKVSTMVEGFQSLLWTTRFNSNNATFRSLESSGDLRLIEQDSLVNQIVKLYHNQYEALRENNEDVTKYRDNFLLPYTIRNISFRQSFNPTGSPVTFTAKQLDELYNHLVYETITLQSTVESYRLTMEKVKELRESLQHAMR</sequence>
<name>A0A1H9L8Z0_9BACT</name>
<dbReference type="Proteomes" id="UP000199021">
    <property type="component" value="Unassembled WGS sequence"/>
</dbReference>
<proteinExistence type="predicted"/>
<dbReference type="AlphaFoldDB" id="A0A1H9L8Z0"/>
<dbReference type="InterPro" id="IPR045749">
    <property type="entry name" value="DUF6090"/>
</dbReference>
<keyword evidence="1" id="KW-1133">Transmembrane helix</keyword>